<name>A0AAC9IXL4_VIRHA</name>
<keyword evidence="1" id="KW-0812">Transmembrane</keyword>
<dbReference type="AlphaFoldDB" id="A0AAC9IXL4"/>
<gene>
    <name evidence="2" type="ORF">BME96_02670</name>
</gene>
<evidence type="ECO:0000313" key="3">
    <source>
        <dbReference type="Proteomes" id="UP000182945"/>
    </source>
</evidence>
<evidence type="ECO:0000256" key="1">
    <source>
        <dbReference type="SAM" id="Phobius"/>
    </source>
</evidence>
<keyword evidence="1" id="KW-0472">Membrane</keyword>
<evidence type="ECO:0000313" key="2">
    <source>
        <dbReference type="EMBL" id="APC47148.1"/>
    </source>
</evidence>
<dbReference type="EMBL" id="CP017962">
    <property type="protein sequence ID" value="APC47148.1"/>
    <property type="molecule type" value="Genomic_DNA"/>
</dbReference>
<protein>
    <submittedName>
        <fullName evidence="2">Uncharacterized protein</fullName>
    </submittedName>
</protein>
<reference evidence="2 3" key="1">
    <citation type="submission" date="2016-11" db="EMBL/GenBank/DDBJ databases">
        <title>Complete genome sequencing of Virgibacillus halodenitrificans PDB-F2.</title>
        <authorList>
            <person name="Sun Z."/>
            <person name="Zhou Y."/>
            <person name="Li H."/>
        </authorList>
    </citation>
    <scope>NUCLEOTIDE SEQUENCE [LARGE SCALE GENOMIC DNA]</scope>
    <source>
        <strain evidence="2 3">PDB-F2</strain>
    </source>
</reference>
<accession>A0AAC9IXL4</accession>
<sequence length="62" mass="6518">MASAASSATLRAGSSAHAIPAGVAPFRSNQFVHSIFWGVQTQFFFLGIIVNSSAVFFRSGVI</sequence>
<feature type="transmembrane region" description="Helical" evidence="1">
    <location>
        <begin position="34"/>
        <end position="57"/>
    </location>
</feature>
<organism evidence="2 3">
    <name type="scientific">Virgibacillus halodenitrificans</name>
    <name type="common">Bacillus halodenitrificans</name>
    <dbReference type="NCBI Taxonomy" id="1482"/>
    <lineage>
        <taxon>Bacteria</taxon>
        <taxon>Bacillati</taxon>
        <taxon>Bacillota</taxon>
        <taxon>Bacilli</taxon>
        <taxon>Bacillales</taxon>
        <taxon>Bacillaceae</taxon>
        <taxon>Virgibacillus</taxon>
    </lineage>
</organism>
<dbReference type="KEGG" id="vhl:BME96_02670"/>
<keyword evidence="1" id="KW-1133">Transmembrane helix</keyword>
<proteinExistence type="predicted"/>
<dbReference type="Proteomes" id="UP000182945">
    <property type="component" value="Chromosome"/>
</dbReference>